<dbReference type="AlphaFoldDB" id="A0AAP9KA55"/>
<reference evidence="1 3" key="2">
    <citation type="submission" date="2018-10" db="EMBL/GenBank/DDBJ databases">
        <title>Whole Genome of Vibrio owensii strain 170502, isolated from Acute Hepatopancreatic Necrosis Disease (AHPND) shrimp.</title>
        <authorList>
            <person name="Yan M."/>
            <person name="Wang X."/>
            <person name="Wang Y."/>
        </authorList>
    </citation>
    <scope>NUCLEOTIDE SEQUENCE [LARGE SCALE GENOMIC DNA]</scope>
    <source>
        <strain evidence="1 3">1700302</strain>
    </source>
</reference>
<evidence type="ECO:0000313" key="3">
    <source>
        <dbReference type="Proteomes" id="UP000272136"/>
    </source>
</evidence>
<accession>A0AAP9KA55</accession>
<protein>
    <submittedName>
        <fullName evidence="2">Uncharacterized protein</fullName>
    </submittedName>
</protein>
<organism evidence="2 4">
    <name type="scientific">Vibrio owensii</name>
    <dbReference type="NCBI Taxonomy" id="696485"/>
    <lineage>
        <taxon>Bacteria</taxon>
        <taxon>Pseudomonadati</taxon>
        <taxon>Pseudomonadota</taxon>
        <taxon>Gammaproteobacteria</taxon>
        <taxon>Vibrionales</taxon>
        <taxon>Vibrionaceae</taxon>
        <taxon>Vibrio</taxon>
    </lineage>
</organism>
<keyword evidence="3" id="KW-1185">Reference proteome</keyword>
<evidence type="ECO:0000313" key="2">
    <source>
        <dbReference type="EMBL" id="QGH47288.1"/>
    </source>
</evidence>
<gene>
    <name evidence="2" type="ORF">APZ19_09395</name>
    <name evidence="1" type="ORF">D0812_27405</name>
</gene>
<dbReference type="Proteomes" id="UP000390336">
    <property type="component" value="Chromosome 1"/>
</dbReference>
<evidence type="ECO:0000313" key="1">
    <source>
        <dbReference type="EMBL" id="AYO18069.1"/>
    </source>
</evidence>
<dbReference type="RefSeq" id="WP_054824898.1">
    <property type="nucleotide sequence ID" value="NZ_CP033138.1"/>
</dbReference>
<reference evidence="2 4" key="1">
    <citation type="journal article" date="2015" name="Genome Announc.">
        <title>Draft Genome Sequence of Vibrio owensii Strain SH-14, Which Causes Shrimp Acute Hepatopancreatic Necrosis Disease.</title>
        <authorList>
            <person name="Liu L."/>
            <person name="Xiao J."/>
            <person name="Xia X."/>
            <person name="Pan Y."/>
            <person name="Yan S."/>
            <person name="Wang Y."/>
        </authorList>
    </citation>
    <scope>NUCLEOTIDE SEQUENCE [LARGE SCALE GENOMIC DNA]</scope>
    <source>
        <strain evidence="2 4">SH14</strain>
    </source>
</reference>
<proteinExistence type="predicted"/>
<name>A0AAP9KA55_9VIBR</name>
<dbReference type="EMBL" id="CP033138">
    <property type="protein sequence ID" value="AYO18069.1"/>
    <property type="molecule type" value="Genomic_DNA"/>
</dbReference>
<dbReference type="Proteomes" id="UP000272136">
    <property type="component" value="Chromosome 2"/>
</dbReference>
<reference evidence="2" key="3">
    <citation type="submission" date="2019-11" db="EMBL/GenBank/DDBJ databases">
        <title>Complete genome sequence of Vibrio owensii SH-14 isolated from shrimp with acute hepatopancreatic necrosis diease.</title>
        <authorList>
            <person name="Liang X."/>
            <person name="Wang Y."/>
        </authorList>
    </citation>
    <scope>NUCLEOTIDE SEQUENCE</scope>
    <source>
        <strain evidence="2">SH14</strain>
    </source>
</reference>
<dbReference type="EMBL" id="CP045859">
    <property type="protein sequence ID" value="QGH47288.1"/>
    <property type="molecule type" value="Genomic_DNA"/>
</dbReference>
<sequence>MYYKSTTDAPAKAHAEVFANREALFQSVKALEEQFDGKAVYGFDVFRISFRGLVLNNFETRDDAALWTKPDKGCGNVSRVRSSIRGKELASQLRALKDKYSSLLPDVTRISLDGLWNSIGTNAGDLFFAGIKWHELDGVIYVHTRVKLDEGMVEILASEYEQAERTADEREANHD</sequence>
<evidence type="ECO:0000313" key="4">
    <source>
        <dbReference type="Proteomes" id="UP000390336"/>
    </source>
</evidence>